<comment type="caution">
    <text evidence="1">The sequence shown here is derived from an EMBL/GenBank/DDBJ whole genome shotgun (WGS) entry which is preliminary data.</text>
</comment>
<proteinExistence type="predicted"/>
<name>A0A5B0B238_9ACTN</name>
<evidence type="ECO:0000313" key="1">
    <source>
        <dbReference type="EMBL" id="KAA0935586.1"/>
    </source>
</evidence>
<accession>A0A5B0B238</accession>
<sequence>MSSTFKYRLRSPLGGLAADLTAEHRAPGSDEDVGEAGEGSRLQVYRKVWLTLPDGINWRDAAWLSYGLSVHSADLASAHPDGLLVEVTALTFPPAFFRSEVAALAMDGWVRSEFGLPERGLRAVFDAGAGAYRFHWGDDPAPFADES</sequence>
<organism evidence="1 2">
    <name type="scientific">Streptomyces apricus</name>
    <dbReference type="NCBI Taxonomy" id="1828112"/>
    <lineage>
        <taxon>Bacteria</taxon>
        <taxon>Bacillati</taxon>
        <taxon>Actinomycetota</taxon>
        <taxon>Actinomycetes</taxon>
        <taxon>Kitasatosporales</taxon>
        <taxon>Streptomycetaceae</taxon>
        <taxon>Streptomyces</taxon>
    </lineage>
</organism>
<reference evidence="1 2" key="1">
    <citation type="submission" date="2019-05" db="EMBL/GenBank/DDBJ databases">
        <authorList>
            <person name="Hariharan J."/>
            <person name="Choudoir M.J."/>
            <person name="Diebold P."/>
            <person name="Panke-Buisse K."/>
            <person name="Buckley D.H."/>
        </authorList>
    </citation>
    <scope>NUCLEOTIDE SEQUENCE [LARGE SCALE GENOMIC DNA]</scope>
    <source>
        <strain evidence="1 2">SUN51</strain>
    </source>
</reference>
<keyword evidence="2" id="KW-1185">Reference proteome</keyword>
<dbReference type="OrthoDB" id="4191074at2"/>
<dbReference type="EMBL" id="VDFC01000040">
    <property type="protein sequence ID" value="KAA0935586.1"/>
    <property type="molecule type" value="Genomic_DNA"/>
</dbReference>
<evidence type="ECO:0000313" key="2">
    <source>
        <dbReference type="Proteomes" id="UP000324965"/>
    </source>
</evidence>
<dbReference type="RefSeq" id="WP_149511977.1">
    <property type="nucleotide sequence ID" value="NZ_VDFC01000040.1"/>
</dbReference>
<protein>
    <submittedName>
        <fullName evidence="1">Uncharacterized protein</fullName>
    </submittedName>
</protein>
<dbReference type="AlphaFoldDB" id="A0A5B0B238"/>
<dbReference type="Proteomes" id="UP000324965">
    <property type="component" value="Unassembled WGS sequence"/>
</dbReference>
<gene>
    <name evidence="1" type="ORF">FGF04_16140</name>
</gene>